<name>A0A7U3VNK8_9ACTN</name>
<feature type="chain" id="PRO_5039117047" description="PknH-like extracellular domain-containing protein" evidence="1">
    <location>
        <begin position="31"/>
        <end position="241"/>
    </location>
</feature>
<evidence type="ECO:0000313" key="3">
    <source>
        <dbReference type="Proteomes" id="UP000595703"/>
    </source>
</evidence>
<accession>A0A7U3VNK8</accession>
<reference evidence="2 3" key="1">
    <citation type="journal article" date="2010" name="J. Bacteriol.">
        <title>Biochemical characterization of a novel indole prenyltransferase from Streptomyces sp. SN-593.</title>
        <authorList>
            <person name="Takahashi S."/>
            <person name="Takagi H."/>
            <person name="Toyoda A."/>
            <person name="Uramoto M."/>
            <person name="Nogawa T."/>
            <person name="Ueki M."/>
            <person name="Sakaki Y."/>
            <person name="Osada H."/>
        </authorList>
    </citation>
    <scope>NUCLEOTIDE SEQUENCE [LARGE SCALE GENOMIC DNA]</scope>
    <source>
        <strain evidence="2 3">SN-593</strain>
    </source>
</reference>
<reference evidence="2 3" key="4">
    <citation type="journal article" date="2020" name="Sci. Rep.">
        <title>beta-carboline chemical signals induce reveromycin production through a LuxR family regulator in Streptomyces sp. SN-593.</title>
        <authorList>
            <person name="Panthee S."/>
            <person name="Kito N."/>
            <person name="Hayashi T."/>
            <person name="Shimizu T."/>
            <person name="Ishikawa J."/>
            <person name="Hamamoto H."/>
            <person name="Osada H."/>
            <person name="Takahashi S."/>
        </authorList>
    </citation>
    <scope>NUCLEOTIDE SEQUENCE [LARGE SCALE GENOMIC DNA]</scope>
    <source>
        <strain evidence="2 3">SN-593</strain>
    </source>
</reference>
<dbReference type="EMBL" id="AP018365">
    <property type="protein sequence ID" value="BBA97775.1"/>
    <property type="molecule type" value="Genomic_DNA"/>
</dbReference>
<evidence type="ECO:0000313" key="2">
    <source>
        <dbReference type="EMBL" id="BBA97775.1"/>
    </source>
</evidence>
<gene>
    <name evidence="2" type="ORF">RVR_3685</name>
</gene>
<proteinExistence type="predicted"/>
<sequence length="241" mass="24445">MRIRPRRRLLTGSRRVLPVAVLLPVLALTAACGGGKSKDDGSAASGKLTGSVITAKDVDHLKVVPATSDSQLLGAEQTTDPAACQPVADQWSLKPKLARTAYTGALVTDTASADAGAKTISLEVVASYPAGRAEQVLDQLSAAVAHCSGYKVTRSGRTSTFAVKSVSPSAAVGGTFGDQQVTYTVSDPALGSSGVALVTVIRVGDSTAAFETVRADHGTASLRSVIAGKQADKLRAAAGGK</sequence>
<keyword evidence="1" id="KW-0732">Signal</keyword>
<dbReference type="AlphaFoldDB" id="A0A7U3VNK8"/>
<evidence type="ECO:0000256" key="1">
    <source>
        <dbReference type="SAM" id="SignalP"/>
    </source>
</evidence>
<dbReference type="Proteomes" id="UP000595703">
    <property type="component" value="Chromosome"/>
</dbReference>
<reference evidence="2 3" key="2">
    <citation type="journal article" date="2011" name="J. Antibiot.">
        <title>Furaquinocins I and J: novel polyketide isoprenoid hybrid compounds from Streptomyces reveromyceticus SN-593.</title>
        <authorList>
            <person name="Panthee S."/>
            <person name="Takahashi S."/>
            <person name="Takagi H."/>
            <person name="Nogawa T."/>
            <person name="Oowada E."/>
            <person name="Uramoto M."/>
            <person name="Osada H."/>
        </authorList>
    </citation>
    <scope>NUCLEOTIDE SEQUENCE [LARGE SCALE GENOMIC DNA]</scope>
    <source>
        <strain evidence="2 3">SN-593</strain>
    </source>
</reference>
<evidence type="ECO:0008006" key="4">
    <source>
        <dbReference type="Google" id="ProtNLM"/>
    </source>
</evidence>
<reference evidence="2 3" key="3">
    <citation type="journal article" date="2011" name="Nat. Chem. Biol.">
        <title>Reveromycin A biosynthesis uses RevG and RevJ for stereospecific spiroacetal formation.</title>
        <authorList>
            <person name="Takahashi S."/>
            <person name="Toyoda A."/>
            <person name="Sekiyama Y."/>
            <person name="Takagi H."/>
            <person name="Nogawa T."/>
            <person name="Uramoto M."/>
            <person name="Suzuki R."/>
            <person name="Koshino H."/>
            <person name="Kumano T."/>
            <person name="Panthee S."/>
            <person name="Dairi T."/>
            <person name="Ishikawa J."/>
            <person name="Ikeda H."/>
            <person name="Sakaki Y."/>
            <person name="Osada H."/>
        </authorList>
    </citation>
    <scope>NUCLEOTIDE SEQUENCE [LARGE SCALE GENOMIC DNA]</scope>
    <source>
        <strain evidence="2 3">SN-593</strain>
    </source>
</reference>
<protein>
    <recommendedName>
        <fullName evidence="4">PknH-like extracellular domain-containing protein</fullName>
    </recommendedName>
</protein>
<organism evidence="2 3">
    <name type="scientific">Actinacidiphila reveromycinica</name>
    <dbReference type="NCBI Taxonomy" id="659352"/>
    <lineage>
        <taxon>Bacteria</taxon>
        <taxon>Bacillati</taxon>
        <taxon>Actinomycetota</taxon>
        <taxon>Actinomycetes</taxon>
        <taxon>Kitasatosporales</taxon>
        <taxon>Streptomycetaceae</taxon>
        <taxon>Actinacidiphila</taxon>
    </lineage>
</organism>
<feature type="signal peptide" evidence="1">
    <location>
        <begin position="1"/>
        <end position="30"/>
    </location>
</feature>
<dbReference type="PROSITE" id="PS51257">
    <property type="entry name" value="PROKAR_LIPOPROTEIN"/>
    <property type="match status" value="1"/>
</dbReference>
<dbReference type="KEGG" id="arev:RVR_3685"/>
<keyword evidence="3" id="KW-1185">Reference proteome</keyword>